<comment type="function">
    <text evidence="5">Transfers and isomerizes the ribose moiety from AdoMet to the 7-aminomethyl group of 7-deazaguanine (preQ1-tRNA) to give epoxyqueuosine (oQ-tRNA).</text>
</comment>
<evidence type="ECO:0000256" key="3">
    <source>
        <dbReference type="ARBA" id="ARBA00022691"/>
    </source>
</evidence>
<dbReference type="PANTHER" id="PTHR30307">
    <property type="entry name" value="S-ADENOSYLMETHIONINE:TRNA RIBOSYLTRANSFERASE-ISOMERASE"/>
    <property type="match status" value="1"/>
</dbReference>
<evidence type="ECO:0000313" key="6">
    <source>
        <dbReference type="EMBL" id="NNJ25997.1"/>
    </source>
</evidence>
<keyword evidence="1 5" id="KW-0963">Cytoplasm</keyword>
<reference evidence="6 7" key="1">
    <citation type="journal article" date="2020" name="Syst. Appl. Microbiol.">
        <title>Alienimonas chondri sp. nov., a novel planctomycete isolated from the biofilm of the red alga Chondrus crispus.</title>
        <authorList>
            <person name="Vitorino I."/>
            <person name="Albuquerque L."/>
            <person name="Wiegand S."/>
            <person name="Kallscheuer N."/>
            <person name="da Costa M.S."/>
            <person name="Lobo-da-Cunha A."/>
            <person name="Jogler C."/>
            <person name="Lage O.M."/>
        </authorList>
    </citation>
    <scope>NUCLEOTIDE SEQUENCE [LARGE SCALE GENOMIC DNA]</scope>
    <source>
        <strain evidence="6 7">LzC2</strain>
    </source>
</reference>
<dbReference type="Pfam" id="PF02547">
    <property type="entry name" value="Queuosine_synth"/>
    <property type="match status" value="1"/>
</dbReference>
<dbReference type="EC" id="2.4.99.17" evidence="5"/>
<sequence>MAAPPPKSSFENPADLSVEAYDYELPPDRIAFRPAPRGTARLLTLDRRTGAVAHRSIADLPHLLAPGDRLVLNDSRVVPARLRGVREATGGKWEGLFLSIASPSSGAWRVMSKTRGTLLPGEVVRADGPGGASLRLRMEERGEGGVWTAIPLDASAAASPFAALEAVGSIPLPPYIGRNDPDEQDRADYQTVFADRPGSVAAPTAGLHFTPELLAACESRGVHVSRVTLHVGVGTFRPMDGERIVDHQMHAESCELSATTAEEIRATRESGGRVIAVGTTACRTLEAAAAANDAAVGPFCGETEIFIYPPHRFAGVDGLLTNFHLPKSTLLVLVSALAGRERVLAAYREAVDRGYRFFSYGDAMLIL</sequence>
<dbReference type="RefSeq" id="WP_171186576.1">
    <property type="nucleotide sequence ID" value="NZ_WTPX01000057.1"/>
</dbReference>
<comment type="catalytic activity">
    <reaction evidence="5">
        <text>7-aminomethyl-7-carbaguanosine(34) in tRNA + S-adenosyl-L-methionine = epoxyqueuosine(34) in tRNA + adenine + L-methionine + 2 H(+)</text>
        <dbReference type="Rhea" id="RHEA:32155"/>
        <dbReference type="Rhea" id="RHEA-COMP:10342"/>
        <dbReference type="Rhea" id="RHEA-COMP:18582"/>
        <dbReference type="ChEBI" id="CHEBI:15378"/>
        <dbReference type="ChEBI" id="CHEBI:16708"/>
        <dbReference type="ChEBI" id="CHEBI:57844"/>
        <dbReference type="ChEBI" id="CHEBI:59789"/>
        <dbReference type="ChEBI" id="CHEBI:82833"/>
        <dbReference type="ChEBI" id="CHEBI:194443"/>
        <dbReference type="EC" id="2.4.99.17"/>
    </reaction>
</comment>
<keyword evidence="4 5" id="KW-0671">Queuosine biosynthesis</keyword>
<keyword evidence="7" id="KW-1185">Reference proteome</keyword>
<dbReference type="InterPro" id="IPR036100">
    <property type="entry name" value="QueA_sf"/>
</dbReference>
<dbReference type="PANTHER" id="PTHR30307:SF0">
    <property type="entry name" value="S-ADENOSYLMETHIONINE:TRNA RIBOSYLTRANSFERASE-ISOMERASE"/>
    <property type="match status" value="1"/>
</dbReference>
<evidence type="ECO:0000256" key="4">
    <source>
        <dbReference type="ARBA" id="ARBA00022785"/>
    </source>
</evidence>
<keyword evidence="3 5" id="KW-0949">S-adenosyl-L-methionine</keyword>
<evidence type="ECO:0000313" key="7">
    <source>
        <dbReference type="Proteomes" id="UP000609651"/>
    </source>
</evidence>
<evidence type="ECO:0000256" key="5">
    <source>
        <dbReference type="HAMAP-Rule" id="MF_00113"/>
    </source>
</evidence>
<gene>
    <name evidence="5 6" type="primary">queA</name>
    <name evidence="6" type="ORF">LzC2_20760</name>
</gene>
<dbReference type="GO" id="GO:0051075">
    <property type="term" value="F:S-adenosylmethionine:tRNA ribosyltransferase-isomerase activity"/>
    <property type="evidence" value="ECO:0007669"/>
    <property type="project" value="UniProtKB-EC"/>
</dbReference>
<dbReference type="InterPro" id="IPR042119">
    <property type="entry name" value="QueA_dom2"/>
</dbReference>
<evidence type="ECO:0000256" key="2">
    <source>
        <dbReference type="ARBA" id="ARBA00022679"/>
    </source>
</evidence>
<dbReference type="NCBIfam" id="TIGR00113">
    <property type="entry name" value="queA"/>
    <property type="match status" value="1"/>
</dbReference>
<dbReference type="InterPro" id="IPR042118">
    <property type="entry name" value="QueA_dom1"/>
</dbReference>
<accession>A0ABX1VFE7</accession>
<protein>
    <recommendedName>
        <fullName evidence="5">S-adenosylmethionine:tRNA ribosyltransferase-isomerase</fullName>
        <ecNumber evidence="5">2.4.99.17</ecNumber>
    </recommendedName>
    <alternativeName>
        <fullName evidence="5">Queuosine biosynthesis protein QueA</fullName>
    </alternativeName>
</protein>
<dbReference type="InterPro" id="IPR003699">
    <property type="entry name" value="QueA"/>
</dbReference>
<dbReference type="EMBL" id="WTPX01000057">
    <property type="protein sequence ID" value="NNJ25997.1"/>
    <property type="molecule type" value="Genomic_DNA"/>
</dbReference>
<dbReference type="SUPFAM" id="SSF111337">
    <property type="entry name" value="QueA-like"/>
    <property type="match status" value="1"/>
</dbReference>
<proteinExistence type="inferred from homology"/>
<organism evidence="6 7">
    <name type="scientific">Alienimonas chondri</name>
    <dbReference type="NCBI Taxonomy" id="2681879"/>
    <lineage>
        <taxon>Bacteria</taxon>
        <taxon>Pseudomonadati</taxon>
        <taxon>Planctomycetota</taxon>
        <taxon>Planctomycetia</taxon>
        <taxon>Planctomycetales</taxon>
        <taxon>Planctomycetaceae</taxon>
        <taxon>Alienimonas</taxon>
    </lineage>
</organism>
<comment type="subcellular location">
    <subcellularLocation>
        <location evidence="5">Cytoplasm</location>
    </subcellularLocation>
</comment>
<comment type="caution">
    <text evidence="6">The sequence shown here is derived from an EMBL/GenBank/DDBJ whole genome shotgun (WGS) entry which is preliminary data.</text>
</comment>
<dbReference type="Gene3D" id="2.40.10.240">
    <property type="entry name" value="QueA-like"/>
    <property type="match status" value="1"/>
</dbReference>
<keyword evidence="6" id="KW-0328">Glycosyltransferase</keyword>
<dbReference type="NCBIfam" id="NF001140">
    <property type="entry name" value="PRK00147.1"/>
    <property type="match status" value="1"/>
</dbReference>
<name>A0ABX1VFE7_9PLAN</name>
<dbReference type="HAMAP" id="MF_00113">
    <property type="entry name" value="QueA"/>
    <property type="match status" value="1"/>
</dbReference>
<comment type="subunit">
    <text evidence="5">Monomer.</text>
</comment>
<keyword evidence="2 5" id="KW-0808">Transferase</keyword>
<comment type="similarity">
    <text evidence="5">Belongs to the QueA family.</text>
</comment>
<evidence type="ECO:0000256" key="1">
    <source>
        <dbReference type="ARBA" id="ARBA00022490"/>
    </source>
</evidence>
<comment type="pathway">
    <text evidence="5">tRNA modification; tRNA-queuosine biosynthesis.</text>
</comment>
<dbReference type="Proteomes" id="UP000609651">
    <property type="component" value="Unassembled WGS sequence"/>
</dbReference>
<dbReference type="Gene3D" id="3.40.1780.10">
    <property type="entry name" value="QueA-like"/>
    <property type="match status" value="1"/>
</dbReference>